<dbReference type="Gene3D" id="3.100.10.10">
    <property type="match status" value="1"/>
</dbReference>
<evidence type="ECO:0000256" key="6">
    <source>
        <dbReference type="ARBA" id="ARBA00023134"/>
    </source>
</evidence>
<comment type="similarity">
    <text evidence="1">Belongs to the eukaryotic ribosomal protein eL18 family.</text>
</comment>
<dbReference type="InterPro" id="IPR023123">
    <property type="entry name" value="Tubulin_C"/>
</dbReference>
<protein>
    <recommendedName>
        <fullName evidence="8">Large ribosomal subunit protein eL18</fullName>
    </recommendedName>
    <alternativeName>
        <fullName evidence="9">60S ribosomal protein L18</fullName>
    </alternativeName>
</protein>
<dbReference type="GO" id="GO:0022625">
    <property type="term" value="C:cytosolic large ribosomal subunit"/>
    <property type="evidence" value="ECO:0007669"/>
    <property type="project" value="TreeGrafter"/>
</dbReference>
<evidence type="ECO:0000256" key="7">
    <source>
        <dbReference type="ARBA" id="ARBA00023274"/>
    </source>
</evidence>
<keyword evidence="4" id="KW-0547">Nucleotide-binding</keyword>
<feature type="domain" description="Large ribosomal subunit protein uL15/eL18" evidence="10">
    <location>
        <begin position="48"/>
        <end position="232"/>
    </location>
</feature>
<dbReference type="InterPro" id="IPR021131">
    <property type="entry name" value="Ribosomal_uL15/eL18"/>
</dbReference>
<dbReference type="WBParaSite" id="PTRK_0001324100.1">
    <property type="protein sequence ID" value="PTRK_0001324100.1"/>
    <property type="gene ID" value="PTRK_0001324100"/>
</dbReference>
<keyword evidence="7" id="KW-0687">Ribonucleoprotein</keyword>
<dbReference type="GO" id="GO:0005874">
    <property type="term" value="C:microtubule"/>
    <property type="evidence" value="ECO:0007669"/>
    <property type="project" value="UniProtKB-KW"/>
</dbReference>
<evidence type="ECO:0000256" key="2">
    <source>
        <dbReference type="ARBA" id="ARBA00009636"/>
    </source>
</evidence>
<dbReference type="PANTHER" id="PTHR10934">
    <property type="entry name" value="60S RIBOSOMAL PROTEIN L18"/>
    <property type="match status" value="1"/>
</dbReference>
<evidence type="ECO:0000256" key="3">
    <source>
        <dbReference type="ARBA" id="ARBA00022701"/>
    </source>
</evidence>
<dbReference type="InterPro" id="IPR036227">
    <property type="entry name" value="Ribosomal_uL15/eL18_sf"/>
</dbReference>
<accession>A0A0N4ZX26</accession>
<evidence type="ECO:0000256" key="9">
    <source>
        <dbReference type="ARBA" id="ARBA00035323"/>
    </source>
</evidence>
<dbReference type="GO" id="GO:0006412">
    <property type="term" value="P:translation"/>
    <property type="evidence" value="ECO:0007669"/>
    <property type="project" value="InterPro"/>
</dbReference>
<evidence type="ECO:0000256" key="8">
    <source>
        <dbReference type="ARBA" id="ARBA00035218"/>
    </source>
</evidence>
<dbReference type="GO" id="GO:0005525">
    <property type="term" value="F:GTP binding"/>
    <property type="evidence" value="ECO:0007669"/>
    <property type="project" value="UniProtKB-KW"/>
</dbReference>
<dbReference type="SUPFAM" id="SSF52080">
    <property type="entry name" value="Ribosomal proteins L15p and L18e"/>
    <property type="match status" value="1"/>
</dbReference>
<organism evidence="11 12">
    <name type="scientific">Parastrongyloides trichosuri</name>
    <name type="common">Possum-specific nematode worm</name>
    <dbReference type="NCBI Taxonomy" id="131310"/>
    <lineage>
        <taxon>Eukaryota</taxon>
        <taxon>Metazoa</taxon>
        <taxon>Ecdysozoa</taxon>
        <taxon>Nematoda</taxon>
        <taxon>Chromadorea</taxon>
        <taxon>Rhabditida</taxon>
        <taxon>Tylenchina</taxon>
        <taxon>Panagrolaimomorpha</taxon>
        <taxon>Strongyloidoidea</taxon>
        <taxon>Strongyloididae</taxon>
        <taxon>Parastrongyloides</taxon>
    </lineage>
</organism>
<dbReference type="Gene3D" id="1.10.287.600">
    <property type="entry name" value="Helix hairpin bin"/>
    <property type="match status" value="1"/>
</dbReference>
<proteinExistence type="inferred from homology"/>
<dbReference type="SUPFAM" id="SSF55307">
    <property type="entry name" value="Tubulin C-terminal domain-like"/>
    <property type="match status" value="1"/>
</dbReference>
<keyword evidence="3" id="KW-0493">Microtubule</keyword>
<evidence type="ECO:0000259" key="10">
    <source>
        <dbReference type="Pfam" id="PF17135"/>
    </source>
</evidence>
<dbReference type="InterPro" id="IPR000039">
    <property type="entry name" value="Ribosomal_eL18"/>
</dbReference>
<reference evidence="12" key="1">
    <citation type="submission" date="2017-02" db="UniProtKB">
        <authorList>
            <consortium name="WormBaseParasite"/>
        </authorList>
    </citation>
    <scope>IDENTIFICATION</scope>
</reference>
<evidence type="ECO:0000313" key="12">
    <source>
        <dbReference type="WBParaSite" id="PTRK_0001324100.1"/>
    </source>
</evidence>
<dbReference type="Pfam" id="PF17135">
    <property type="entry name" value="Ribosomal_L18"/>
    <property type="match status" value="1"/>
</dbReference>
<evidence type="ECO:0000256" key="1">
    <source>
        <dbReference type="ARBA" id="ARBA00006815"/>
    </source>
</evidence>
<keyword evidence="6" id="KW-0342">GTP-binding</keyword>
<dbReference type="STRING" id="131310.A0A0N4ZX26"/>
<keyword evidence="11" id="KW-1185">Reference proteome</keyword>
<dbReference type="GO" id="GO:0003723">
    <property type="term" value="F:RNA binding"/>
    <property type="evidence" value="ECO:0007669"/>
    <property type="project" value="TreeGrafter"/>
</dbReference>
<evidence type="ECO:0000256" key="5">
    <source>
        <dbReference type="ARBA" id="ARBA00022980"/>
    </source>
</evidence>
<sequence length="233" mass="25943">MYSKRAFVHWYVGEGMEEGEFSEAREDLAALEKDYYEFTGVHFSPTMGIDICHKYERKARRTAPKSQDPYQRLLAKVYQNLATKTGAKFNAIIAKRLCMSRINRAPISTSKITKYVTKPGNEGKIVVTCSPIVNDPRLAELPKMKVVSTKITRAARAQIIKAGGEVLTFDQLAVIAPTGKNTLLLQGARNNREAVKHFGAPGVPGSSSKPFTTAKGRKFERARGRRQTCGYKI</sequence>
<dbReference type="AlphaFoldDB" id="A0A0N4ZX26"/>
<evidence type="ECO:0000313" key="11">
    <source>
        <dbReference type="Proteomes" id="UP000038045"/>
    </source>
</evidence>
<dbReference type="GO" id="GO:0003735">
    <property type="term" value="F:structural constituent of ribosome"/>
    <property type="evidence" value="ECO:0007669"/>
    <property type="project" value="InterPro"/>
</dbReference>
<name>A0A0N4ZX26_PARTI</name>
<dbReference type="InterPro" id="IPR008280">
    <property type="entry name" value="Tub_FtsZ_C"/>
</dbReference>
<dbReference type="FunFam" id="3.100.10.10:FF:000001">
    <property type="entry name" value="60S ribosomal protein L18"/>
    <property type="match status" value="1"/>
</dbReference>
<dbReference type="Proteomes" id="UP000038045">
    <property type="component" value="Unplaced"/>
</dbReference>
<comment type="similarity">
    <text evidence="2">Belongs to the tubulin family.</text>
</comment>
<keyword evidence="5" id="KW-0689">Ribosomal protein</keyword>
<dbReference type="PANTHER" id="PTHR10934:SF2">
    <property type="entry name" value="LARGE RIBOSOMAL SUBUNIT PROTEIN EL18"/>
    <property type="match status" value="1"/>
</dbReference>
<evidence type="ECO:0000256" key="4">
    <source>
        <dbReference type="ARBA" id="ARBA00022741"/>
    </source>
</evidence>